<comment type="caution">
    <text evidence="1">The sequence shown here is derived from an EMBL/GenBank/DDBJ whole genome shotgun (WGS) entry which is preliminary data.</text>
</comment>
<dbReference type="EMBL" id="JXTB01000288">
    <property type="protein sequence ID" value="PON47780.1"/>
    <property type="molecule type" value="Genomic_DNA"/>
</dbReference>
<dbReference type="AlphaFoldDB" id="A0A2P5BG59"/>
<evidence type="ECO:0000313" key="2">
    <source>
        <dbReference type="Proteomes" id="UP000237105"/>
    </source>
</evidence>
<name>A0A2P5BG59_PARAD</name>
<sequence>MMLLTAVVAEEKKYQRMARASKTRLIKERISSLVYLCKKTFPLLFGKIFP</sequence>
<proteinExistence type="predicted"/>
<accession>A0A2P5BG59</accession>
<gene>
    <name evidence="1" type="ORF">PanWU01x14_241680</name>
</gene>
<evidence type="ECO:0000313" key="1">
    <source>
        <dbReference type="EMBL" id="PON47780.1"/>
    </source>
</evidence>
<protein>
    <submittedName>
        <fullName evidence="1">Uncharacterized protein</fullName>
    </submittedName>
</protein>
<dbReference type="Proteomes" id="UP000237105">
    <property type="component" value="Unassembled WGS sequence"/>
</dbReference>
<reference evidence="2" key="1">
    <citation type="submission" date="2016-06" db="EMBL/GenBank/DDBJ databases">
        <title>Parallel loss of symbiosis genes in relatives of nitrogen-fixing non-legume Parasponia.</title>
        <authorList>
            <person name="Van Velzen R."/>
            <person name="Holmer R."/>
            <person name="Bu F."/>
            <person name="Rutten L."/>
            <person name="Van Zeijl A."/>
            <person name="Liu W."/>
            <person name="Santuari L."/>
            <person name="Cao Q."/>
            <person name="Sharma T."/>
            <person name="Shen D."/>
            <person name="Roswanjaya Y."/>
            <person name="Wardhani T."/>
            <person name="Kalhor M.S."/>
            <person name="Jansen J."/>
            <person name="Van den Hoogen J."/>
            <person name="Gungor B."/>
            <person name="Hartog M."/>
            <person name="Hontelez J."/>
            <person name="Verver J."/>
            <person name="Yang W.-C."/>
            <person name="Schijlen E."/>
            <person name="Repin R."/>
            <person name="Schilthuizen M."/>
            <person name="Schranz E."/>
            <person name="Heidstra R."/>
            <person name="Miyata K."/>
            <person name="Fedorova E."/>
            <person name="Kohlen W."/>
            <person name="Bisseling T."/>
            <person name="Smit S."/>
            <person name="Geurts R."/>
        </authorList>
    </citation>
    <scope>NUCLEOTIDE SEQUENCE [LARGE SCALE GENOMIC DNA]</scope>
    <source>
        <strain evidence="2">cv. WU1-14</strain>
    </source>
</reference>
<organism evidence="1 2">
    <name type="scientific">Parasponia andersonii</name>
    <name type="common">Sponia andersonii</name>
    <dbReference type="NCBI Taxonomy" id="3476"/>
    <lineage>
        <taxon>Eukaryota</taxon>
        <taxon>Viridiplantae</taxon>
        <taxon>Streptophyta</taxon>
        <taxon>Embryophyta</taxon>
        <taxon>Tracheophyta</taxon>
        <taxon>Spermatophyta</taxon>
        <taxon>Magnoliopsida</taxon>
        <taxon>eudicotyledons</taxon>
        <taxon>Gunneridae</taxon>
        <taxon>Pentapetalae</taxon>
        <taxon>rosids</taxon>
        <taxon>fabids</taxon>
        <taxon>Rosales</taxon>
        <taxon>Cannabaceae</taxon>
        <taxon>Parasponia</taxon>
    </lineage>
</organism>
<keyword evidence="2" id="KW-1185">Reference proteome</keyword>